<evidence type="ECO:0000313" key="2">
    <source>
        <dbReference type="EMBL" id="GAA2639968.1"/>
    </source>
</evidence>
<evidence type="ECO:0008006" key="4">
    <source>
        <dbReference type="Google" id="ProtNLM"/>
    </source>
</evidence>
<proteinExistence type="predicted"/>
<dbReference type="Proteomes" id="UP001501447">
    <property type="component" value="Unassembled WGS sequence"/>
</dbReference>
<keyword evidence="1" id="KW-1133">Transmembrane helix</keyword>
<feature type="transmembrane region" description="Helical" evidence="1">
    <location>
        <begin position="127"/>
        <end position="151"/>
    </location>
</feature>
<evidence type="ECO:0000313" key="3">
    <source>
        <dbReference type="Proteomes" id="UP001501447"/>
    </source>
</evidence>
<evidence type="ECO:0000256" key="1">
    <source>
        <dbReference type="SAM" id="Phobius"/>
    </source>
</evidence>
<sequence length="166" mass="16159">MNSTGAAAGGVGAIALGLVVLFYQIGQWRGGDPTPKVHFFAGLAMAALLFLGGGILGAMGGAAAALGNGVGRFALENATGAAAAAGDRPPLTGGEKVGTSGAIAGLVLLAFYLGLIKSGRPDLKAPVIRGSLVGVWLGASAGLIGMAMGMIRTSGNTVGDMLLHSI</sequence>
<gene>
    <name evidence="2" type="ORF">GCM10009863_66380</name>
</gene>
<comment type="caution">
    <text evidence="2">The sequence shown here is derived from an EMBL/GenBank/DDBJ whole genome shotgun (WGS) entry which is preliminary data.</text>
</comment>
<feature type="transmembrane region" description="Helical" evidence="1">
    <location>
        <begin position="97"/>
        <end position="115"/>
    </location>
</feature>
<reference evidence="3" key="1">
    <citation type="journal article" date="2019" name="Int. J. Syst. Evol. Microbiol.">
        <title>The Global Catalogue of Microorganisms (GCM) 10K type strain sequencing project: providing services to taxonomists for standard genome sequencing and annotation.</title>
        <authorList>
            <consortium name="The Broad Institute Genomics Platform"/>
            <consortium name="The Broad Institute Genome Sequencing Center for Infectious Disease"/>
            <person name="Wu L."/>
            <person name="Ma J."/>
        </authorList>
    </citation>
    <scope>NUCLEOTIDE SEQUENCE [LARGE SCALE GENOMIC DNA]</scope>
    <source>
        <strain evidence="3">JCM 16373</strain>
    </source>
</reference>
<protein>
    <recommendedName>
        <fullName evidence="4">Integral membrane protein</fullName>
    </recommendedName>
</protein>
<feature type="transmembrane region" description="Helical" evidence="1">
    <location>
        <begin position="37"/>
        <end position="66"/>
    </location>
</feature>
<accession>A0ABP6DCS5</accession>
<keyword evidence="3" id="KW-1185">Reference proteome</keyword>
<keyword evidence="1" id="KW-0812">Transmembrane</keyword>
<dbReference type="EMBL" id="BAAARJ010000037">
    <property type="protein sequence ID" value="GAA2639968.1"/>
    <property type="molecule type" value="Genomic_DNA"/>
</dbReference>
<keyword evidence="1" id="KW-0472">Membrane</keyword>
<dbReference type="RefSeq" id="WP_344570787.1">
    <property type="nucleotide sequence ID" value="NZ_BAAARJ010000037.1"/>
</dbReference>
<organism evidence="2 3">
    <name type="scientific">Streptomyces axinellae</name>
    <dbReference type="NCBI Taxonomy" id="552788"/>
    <lineage>
        <taxon>Bacteria</taxon>
        <taxon>Bacillati</taxon>
        <taxon>Actinomycetota</taxon>
        <taxon>Actinomycetes</taxon>
        <taxon>Kitasatosporales</taxon>
        <taxon>Streptomycetaceae</taxon>
        <taxon>Streptomyces</taxon>
    </lineage>
</organism>
<name>A0ABP6DCS5_9ACTN</name>
<feature type="transmembrane region" description="Helical" evidence="1">
    <location>
        <begin position="6"/>
        <end position="25"/>
    </location>
</feature>